<dbReference type="Pfam" id="PF01546">
    <property type="entry name" value="Peptidase_M20"/>
    <property type="match status" value="1"/>
</dbReference>
<dbReference type="Gene3D" id="3.30.70.360">
    <property type="match status" value="1"/>
</dbReference>
<gene>
    <name evidence="3" type="ORF">GCM10010517_72340</name>
</gene>
<dbReference type="SUPFAM" id="SSF53187">
    <property type="entry name" value="Zn-dependent exopeptidases"/>
    <property type="match status" value="1"/>
</dbReference>
<evidence type="ECO:0000313" key="3">
    <source>
        <dbReference type="EMBL" id="GAA2906150.1"/>
    </source>
</evidence>
<dbReference type="InterPro" id="IPR017439">
    <property type="entry name" value="Amidohydrolase"/>
</dbReference>
<dbReference type="InterPro" id="IPR052030">
    <property type="entry name" value="Peptidase_M20/M20A_hydrolases"/>
</dbReference>
<organism evidence="3 4">
    <name type="scientific">Streptosporangium fragile</name>
    <dbReference type="NCBI Taxonomy" id="46186"/>
    <lineage>
        <taxon>Bacteria</taxon>
        <taxon>Bacillati</taxon>
        <taxon>Actinomycetota</taxon>
        <taxon>Actinomycetes</taxon>
        <taxon>Streptosporangiales</taxon>
        <taxon>Streptosporangiaceae</taxon>
        <taxon>Streptosporangium</taxon>
    </lineage>
</organism>
<dbReference type="Proteomes" id="UP001500831">
    <property type="component" value="Unassembled WGS sequence"/>
</dbReference>
<dbReference type="PANTHER" id="PTHR30575:SF0">
    <property type="entry name" value="XAA-ARG DIPEPTIDASE"/>
    <property type="match status" value="1"/>
</dbReference>
<evidence type="ECO:0000313" key="4">
    <source>
        <dbReference type="Proteomes" id="UP001500831"/>
    </source>
</evidence>
<dbReference type="PANTHER" id="PTHR30575">
    <property type="entry name" value="PEPTIDASE M20"/>
    <property type="match status" value="1"/>
</dbReference>
<dbReference type="EMBL" id="BAAAVI010000085">
    <property type="protein sequence ID" value="GAA2906150.1"/>
    <property type="molecule type" value="Genomic_DNA"/>
</dbReference>
<accession>A0ABP6IR76</accession>
<dbReference type="NCBIfam" id="TIGR01891">
    <property type="entry name" value="amidohydrolases"/>
    <property type="match status" value="1"/>
</dbReference>
<keyword evidence="4" id="KW-1185">Reference proteome</keyword>
<comment type="similarity">
    <text evidence="1">Belongs to the peptidase M20A family.</text>
</comment>
<dbReference type="SUPFAM" id="SSF55031">
    <property type="entry name" value="Bacterial exopeptidase dimerisation domain"/>
    <property type="match status" value="1"/>
</dbReference>
<sequence>MNLSASVGNLCRTTVEKHSEELLEISRSIHANPETAFSEHRSAALLADFLAARGFAVERGAAGLETAFVARYGDGPLAVALCAEYDALPGMGHACGHNVIAAASTGAGLALREVADRLGLTVMVVGTPAEEDGGGKLIMLERGVFDEVSVAMMVHPAPEENCAPRSLAIADLQVRYTGRATHPALSPELGVNAADALTVAQVAIGLARQHFEERQMVHGIVTRGGDSPNVVADDTAARYYLRAGDLSSLHRLESRVRSCFEAGAVATGCGHEVTEVSPAYAELRHDPWLVAAYRDAARELGRPLVSPEAEAAMATGSTDMGNVSRVVPSLHPTIAIDGGGAVNHQPEFAAACVSPSADRAVLDGALALAWTAAQAASDEAQRDRLLALHAARRAGTPPDAR</sequence>
<dbReference type="InterPro" id="IPR002933">
    <property type="entry name" value="Peptidase_M20"/>
</dbReference>
<dbReference type="InterPro" id="IPR036264">
    <property type="entry name" value="Bact_exopeptidase_dim_dom"/>
</dbReference>
<dbReference type="PIRSF" id="PIRSF037226">
    <property type="entry name" value="Amidohydrolase_ACY1L2_prd"/>
    <property type="match status" value="1"/>
</dbReference>
<dbReference type="Pfam" id="PF07687">
    <property type="entry name" value="M20_dimer"/>
    <property type="match status" value="1"/>
</dbReference>
<dbReference type="Gene3D" id="3.40.630.10">
    <property type="entry name" value="Zn peptidases"/>
    <property type="match status" value="1"/>
</dbReference>
<feature type="domain" description="Peptidase M20 dimerisation" evidence="2">
    <location>
        <begin position="170"/>
        <end position="264"/>
    </location>
</feature>
<proteinExistence type="inferred from homology"/>
<comment type="caution">
    <text evidence="3">The sequence shown here is derived from an EMBL/GenBank/DDBJ whole genome shotgun (WGS) entry which is preliminary data.</text>
</comment>
<reference evidence="4" key="1">
    <citation type="journal article" date="2019" name="Int. J. Syst. Evol. Microbiol.">
        <title>The Global Catalogue of Microorganisms (GCM) 10K type strain sequencing project: providing services to taxonomists for standard genome sequencing and annotation.</title>
        <authorList>
            <consortium name="The Broad Institute Genomics Platform"/>
            <consortium name="The Broad Institute Genome Sequencing Center for Infectious Disease"/>
            <person name="Wu L."/>
            <person name="Ma J."/>
        </authorList>
    </citation>
    <scope>NUCLEOTIDE SEQUENCE [LARGE SCALE GENOMIC DNA]</scope>
    <source>
        <strain evidence="4">JCM 6242</strain>
    </source>
</reference>
<dbReference type="CDD" id="cd05672">
    <property type="entry name" value="M20_ACY1L2-like"/>
    <property type="match status" value="1"/>
</dbReference>
<dbReference type="InterPro" id="IPR011650">
    <property type="entry name" value="Peptidase_M20_dimer"/>
</dbReference>
<dbReference type="InterPro" id="IPR017144">
    <property type="entry name" value="Xaa-Arg_dipeptidase"/>
</dbReference>
<protein>
    <recommendedName>
        <fullName evidence="1">Peptidase M20 domain-containing protein 2</fullName>
    </recommendedName>
</protein>
<evidence type="ECO:0000259" key="2">
    <source>
        <dbReference type="Pfam" id="PF07687"/>
    </source>
</evidence>
<name>A0ABP6IR76_9ACTN</name>
<evidence type="ECO:0000256" key="1">
    <source>
        <dbReference type="PIRNR" id="PIRNR037226"/>
    </source>
</evidence>